<dbReference type="EMBL" id="FNKP01000002">
    <property type="protein sequence ID" value="SDR37790.1"/>
    <property type="molecule type" value="Genomic_DNA"/>
</dbReference>
<keyword evidence="1" id="KW-0472">Membrane</keyword>
<organism evidence="2 3">
    <name type="scientific">Paraburkholderia fungorum</name>
    <dbReference type="NCBI Taxonomy" id="134537"/>
    <lineage>
        <taxon>Bacteria</taxon>
        <taxon>Pseudomonadati</taxon>
        <taxon>Pseudomonadota</taxon>
        <taxon>Betaproteobacteria</taxon>
        <taxon>Burkholderiales</taxon>
        <taxon>Burkholderiaceae</taxon>
        <taxon>Paraburkholderia</taxon>
    </lineage>
</organism>
<evidence type="ECO:0000313" key="2">
    <source>
        <dbReference type="EMBL" id="SDR37790.1"/>
    </source>
</evidence>
<accession>A0A1H1IJH7</accession>
<keyword evidence="3" id="KW-1185">Reference proteome</keyword>
<gene>
    <name evidence="2" type="ORF">SAMN05443245_5266</name>
</gene>
<protein>
    <submittedName>
        <fullName evidence="2">Phage holin T7 family, holin superfamily II</fullName>
    </submittedName>
</protein>
<dbReference type="AlphaFoldDB" id="A0A1H1IJH7"/>
<dbReference type="Proteomes" id="UP000183487">
    <property type="component" value="Unassembled WGS sequence"/>
</dbReference>
<name>A0A1H1IJH7_9BURK</name>
<feature type="transmembrane region" description="Helical" evidence="1">
    <location>
        <begin position="38"/>
        <end position="58"/>
    </location>
</feature>
<proteinExistence type="predicted"/>
<keyword evidence="1" id="KW-1133">Transmembrane helix</keyword>
<evidence type="ECO:0000256" key="1">
    <source>
        <dbReference type="SAM" id="Phobius"/>
    </source>
</evidence>
<evidence type="ECO:0000313" key="3">
    <source>
        <dbReference type="Proteomes" id="UP000183487"/>
    </source>
</evidence>
<keyword evidence="1" id="KW-0812">Transmembrane</keyword>
<reference evidence="3" key="1">
    <citation type="submission" date="2016-10" db="EMBL/GenBank/DDBJ databases">
        <authorList>
            <person name="Varghese N."/>
        </authorList>
    </citation>
    <scope>NUCLEOTIDE SEQUENCE [LARGE SCALE GENOMIC DNA]</scope>
    <source>
        <strain evidence="3">GAS106B</strain>
    </source>
</reference>
<sequence>MSIGEQLADISRSDVIASAAKVTPPVSVASLTLLGYPIADWVLLLTALYTGLQIWVLVRDKFLLRHRKH</sequence>